<organism evidence="8 9">
    <name type="scientific">Actinomadura bangladeshensis</name>
    <dbReference type="NCBI Taxonomy" id="453573"/>
    <lineage>
        <taxon>Bacteria</taxon>
        <taxon>Bacillati</taxon>
        <taxon>Actinomycetota</taxon>
        <taxon>Actinomycetes</taxon>
        <taxon>Streptosporangiales</taxon>
        <taxon>Thermomonosporaceae</taxon>
        <taxon>Actinomadura</taxon>
    </lineage>
</organism>
<protein>
    <recommendedName>
        <fullName evidence="1">non-specific serine/threonine protein kinase</fullName>
        <ecNumber evidence="1">2.7.11.1</ecNumber>
    </recommendedName>
</protein>
<feature type="non-terminal residue" evidence="8">
    <location>
        <position position="84"/>
    </location>
</feature>
<keyword evidence="2" id="KW-0723">Serine/threonine-protein kinase</keyword>
<proteinExistence type="predicted"/>
<keyword evidence="4" id="KW-0547">Nucleotide-binding</keyword>
<dbReference type="EMBL" id="JAAGLI010000110">
    <property type="protein sequence ID" value="NEA21692.1"/>
    <property type="molecule type" value="Genomic_DNA"/>
</dbReference>
<name>A0A6L9Q9F7_9ACTN</name>
<dbReference type="GO" id="GO:0004674">
    <property type="term" value="F:protein serine/threonine kinase activity"/>
    <property type="evidence" value="ECO:0007669"/>
    <property type="project" value="UniProtKB-KW"/>
</dbReference>
<dbReference type="GO" id="GO:0005524">
    <property type="term" value="F:ATP binding"/>
    <property type="evidence" value="ECO:0007669"/>
    <property type="project" value="UniProtKB-KW"/>
</dbReference>
<keyword evidence="3" id="KW-0808">Transferase</keyword>
<dbReference type="AlphaFoldDB" id="A0A6L9Q9F7"/>
<dbReference type="PANTHER" id="PTHR43289:SF6">
    <property type="entry name" value="SERINE_THREONINE-PROTEIN KINASE NEKL-3"/>
    <property type="match status" value="1"/>
</dbReference>
<evidence type="ECO:0000256" key="3">
    <source>
        <dbReference type="ARBA" id="ARBA00022679"/>
    </source>
</evidence>
<evidence type="ECO:0000256" key="1">
    <source>
        <dbReference type="ARBA" id="ARBA00012513"/>
    </source>
</evidence>
<dbReference type="PROSITE" id="PS50011">
    <property type="entry name" value="PROTEIN_KINASE_DOM"/>
    <property type="match status" value="1"/>
</dbReference>
<dbReference type="Gene3D" id="1.10.510.10">
    <property type="entry name" value="Transferase(Phosphotransferase) domain 1"/>
    <property type="match status" value="1"/>
</dbReference>
<dbReference type="Pfam" id="PF00069">
    <property type="entry name" value="Pkinase"/>
    <property type="match status" value="1"/>
</dbReference>
<comment type="caution">
    <text evidence="8">The sequence shown here is derived from an EMBL/GenBank/DDBJ whole genome shotgun (WGS) entry which is preliminary data.</text>
</comment>
<sequence>VTVYDVVEEDGRPWIVMQLVRAEGLDRVIAREGPLPPARVAAIGLDLLDALGAAHAAGVVHRDVKPGNVLLPPGRAVLTDFGIA</sequence>
<evidence type="ECO:0000256" key="5">
    <source>
        <dbReference type="ARBA" id="ARBA00022777"/>
    </source>
</evidence>
<dbReference type="SUPFAM" id="SSF56112">
    <property type="entry name" value="Protein kinase-like (PK-like)"/>
    <property type="match status" value="1"/>
</dbReference>
<evidence type="ECO:0000256" key="6">
    <source>
        <dbReference type="ARBA" id="ARBA00022840"/>
    </source>
</evidence>
<evidence type="ECO:0000313" key="9">
    <source>
        <dbReference type="Proteomes" id="UP000475532"/>
    </source>
</evidence>
<gene>
    <name evidence="8" type="ORF">G3I70_04145</name>
</gene>
<dbReference type="PROSITE" id="PS00108">
    <property type="entry name" value="PROTEIN_KINASE_ST"/>
    <property type="match status" value="1"/>
</dbReference>
<evidence type="ECO:0000313" key="8">
    <source>
        <dbReference type="EMBL" id="NEA21692.1"/>
    </source>
</evidence>
<dbReference type="InterPro" id="IPR011009">
    <property type="entry name" value="Kinase-like_dom_sf"/>
</dbReference>
<keyword evidence="6" id="KW-0067">ATP-binding</keyword>
<evidence type="ECO:0000256" key="2">
    <source>
        <dbReference type="ARBA" id="ARBA00022527"/>
    </source>
</evidence>
<keyword evidence="5 8" id="KW-0418">Kinase</keyword>
<dbReference type="PANTHER" id="PTHR43289">
    <property type="entry name" value="MITOGEN-ACTIVATED PROTEIN KINASE KINASE KINASE 20-RELATED"/>
    <property type="match status" value="1"/>
</dbReference>
<feature type="domain" description="Protein kinase" evidence="7">
    <location>
        <begin position="1"/>
        <end position="84"/>
    </location>
</feature>
<dbReference type="InterPro" id="IPR008271">
    <property type="entry name" value="Ser/Thr_kinase_AS"/>
</dbReference>
<dbReference type="InterPro" id="IPR000719">
    <property type="entry name" value="Prot_kinase_dom"/>
</dbReference>
<reference evidence="8 9" key="1">
    <citation type="submission" date="2020-01" db="EMBL/GenBank/DDBJ databases">
        <title>Insect and environment-associated Actinomycetes.</title>
        <authorList>
            <person name="Currrie C."/>
            <person name="Chevrette M."/>
            <person name="Carlson C."/>
            <person name="Stubbendieck R."/>
            <person name="Wendt-Pienkowski E."/>
        </authorList>
    </citation>
    <scope>NUCLEOTIDE SEQUENCE [LARGE SCALE GENOMIC DNA]</scope>
    <source>
        <strain evidence="8 9">SID10258</strain>
    </source>
</reference>
<accession>A0A6L9Q9F7</accession>
<evidence type="ECO:0000256" key="4">
    <source>
        <dbReference type="ARBA" id="ARBA00022741"/>
    </source>
</evidence>
<dbReference type="EC" id="2.7.11.1" evidence="1"/>
<evidence type="ECO:0000259" key="7">
    <source>
        <dbReference type="PROSITE" id="PS50011"/>
    </source>
</evidence>
<dbReference type="RefSeq" id="WP_163053306.1">
    <property type="nucleotide sequence ID" value="NZ_JAAGLI010000110.1"/>
</dbReference>
<dbReference type="Proteomes" id="UP000475532">
    <property type="component" value="Unassembled WGS sequence"/>
</dbReference>
<feature type="non-terminal residue" evidence="8">
    <location>
        <position position="1"/>
    </location>
</feature>